<accession>A0ABW4BK59</accession>
<dbReference type="RefSeq" id="WP_125650253.1">
    <property type="nucleotide sequence ID" value="NZ_JBHTOH010000020.1"/>
</dbReference>
<protein>
    <submittedName>
        <fullName evidence="1">RhuM family protein</fullName>
    </submittedName>
</protein>
<sequence length="336" mass="38783">MSSDIILYNTEDGQTKIELHLKNGTVWLSELELADLFQTTRQNINKHIREIFTSKELDEKVVSNYQLLTTQHGAIQGKTQTKEVKFYNLDMILAIGYRVRSARGAQFRNYASTVLKEYLIEGAALDTDKLTGNLSYFKKLQKRIRDIRSSERLFYQQVLDIFATSVDYDGTSEIAHEFFQTVQNKMLYAVTGQTAPELIFTRLDASKDNLGLTIYKGSYPRKSDLKISKNYLNERELTRLNLIVSGYLDTAEYQAETQTEMTMSDWKAELNRYLSYQRADILQGNGKISRKSANNKVDDEYGKYQEKNHEITKVDEDYFNSLSSNLKNLKGTNYGK</sequence>
<dbReference type="Proteomes" id="UP001597191">
    <property type="component" value="Unassembled WGS sequence"/>
</dbReference>
<evidence type="ECO:0000313" key="1">
    <source>
        <dbReference type="EMBL" id="MFD1410637.1"/>
    </source>
</evidence>
<dbReference type="EMBL" id="JBHTOH010000020">
    <property type="protein sequence ID" value="MFD1410637.1"/>
    <property type="molecule type" value="Genomic_DNA"/>
</dbReference>
<comment type="caution">
    <text evidence="1">The sequence shown here is derived from an EMBL/GenBank/DDBJ whole genome shotgun (WGS) entry which is preliminary data.</text>
</comment>
<dbReference type="InterPro" id="IPR011204">
    <property type="entry name" value="Virulence_RhuM-like"/>
</dbReference>
<gene>
    <name evidence="1" type="primary">rhuM</name>
    <name evidence="1" type="ORF">ACFQ4R_03280</name>
</gene>
<dbReference type="PANTHER" id="PTHR35810:SF1">
    <property type="entry name" value="CYTOPLASMIC PROTEIN"/>
    <property type="match status" value="1"/>
</dbReference>
<evidence type="ECO:0000313" key="2">
    <source>
        <dbReference type="Proteomes" id="UP001597191"/>
    </source>
</evidence>
<name>A0ABW4BK59_9LACO</name>
<dbReference type="PANTHER" id="PTHR35810">
    <property type="entry name" value="CYTOPLASMIC PROTEIN-RELATED"/>
    <property type="match status" value="1"/>
</dbReference>
<reference evidence="2" key="1">
    <citation type="journal article" date="2019" name="Int. J. Syst. Evol. Microbiol.">
        <title>The Global Catalogue of Microorganisms (GCM) 10K type strain sequencing project: providing services to taxonomists for standard genome sequencing and annotation.</title>
        <authorList>
            <consortium name="The Broad Institute Genomics Platform"/>
            <consortium name="The Broad Institute Genome Sequencing Center for Infectious Disease"/>
            <person name="Wu L."/>
            <person name="Ma J."/>
        </authorList>
    </citation>
    <scope>NUCLEOTIDE SEQUENCE [LARGE SCALE GENOMIC DNA]</scope>
    <source>
        <strain evidence="2">CCM 8937</strain>
    </source>
</reference>
<keyword evidence="2" id="KW-1185">Reference proteome</keyword>
<dbReference type="Pfam" id="PF13310">
    <property type="entry name" value="Virulence_RhuM"/>
    <property type="match status" value="1"/>
</dbReference>
<organism evidence="1 2">
    <name type="scientific">Lapidilactobacillus gannanensis</name>
    <dbReference type="NCBI Taxonomy" id="2486002"/>
    <lineage>
        <taxon>Bacteria</taxon>
        <taxon>Bacillati</taxon>
        <taxon>Bacillota</taxon>
        <taxon>Bacilli</taxon>
        <taxon>Lactobacillales</taxon>
        <taxon>Lactobacillaceae</taxon>
        <taxon>Lapidilactobacillus</taxon>
    </lineage>
</organism>
<dbReference type="PIRSF" id="PIRSF015268">
    <property type="entry name" value="Virulence_RhuM"/>
    <property type="match status" value="1"/>
</dbReference>
<proteinExistence type="predicted"/>